<dbReference type="GeneID" id="106158941"/>
<keyword evidence="4" id="KW-1185">Reference proteome</keyword>
<keyword evidence="3" id="KW-0325">Glycoprotein</keyword>
<dbReference type="InterPro" id="IPR047115">
    <property type="entry name" value="ARSB"/>
</dbReference>
<dbReference type="PANTHER" id="PTHR10342">
    <property type="entry name" value="ARYLSULFATASE"/>
    <property type="match status" value="1"/>
</dbReference>
<dbReference type="Proteomes" id="UP000085678">
    <property type="component" value="Unplaced"/>
</dbReference>
<dbReference type="GO" id="GO:0008484">
    <property type="term" value="F:sulfuric ester hydrolase activity"/>
    <property type="evidence" value="ECO:0007669"/>
    <property type="project" value="InterPro"/>
</dbReference>
<keyword evidence="2" id="KW-0106">Calcium</keyword>
<dbReference type="STRING" id="7574.A0A1S3HWX9"/>
<organism evidence="4 5">
    <name type="scientific">Lingula anatina</name>
    <name type="common">Brachiopod</name>
    <name type="synonym">Lingula unguis</name>
    <dbReference type="NCBI Taxonomy" id="7574"/>
    <lineage>
        <taxon>Eukaryota</taxon>
        <taxon>Metazoa</taxon>
        <taxon>Spiralia</taxon>
        <taxon>Lophotrochozoa</taxon>
        <taxon>Brachiopoda</taxon>
        <taxon>Linguliformea</taxon>
        <taxon>Lingulata</taxon>
        <taxon>Lingulida</taxon>
        <taxon>Linguloidea</taxon>
        <taxon>Lingulidae</taxon>
        <taxon>Lingula</taxon>
    </lineage>
</organism>
<dbReference type="PANTHER" id="PTHR10342:SF274">
    <property type="entry name" value="ARYLSULFATASE B"/>
    <property type="match status" value="1"/>
</dbReference>
<keyword evidence="1" id="KW-0479">Metal-binding</keyword>
<sequence length="165" mass="18525">MDGFDVWDVLSKDHRGTRVEIIHELVSPPSFIPRRGKGLYNDTFDTSLRASLRQGDWKIITGTPAFLLAYTEDGEPVGLDIIGVDPNIQNVSLNKNVWLYNITKDPYEVNDVADKNPGVVRHLLDRLEAIRQMAPSTMFPPPDPALYSKFHNGAWAPVDVPDKIT</sequence>
<evidence type="ECO:0000256" key="1">
    <source>
        <dbReference type="ARBA" id="ARBA00022723"/>
    </source>
</evidence>
<accession>A0A1S3HWX9</accession>
<dbReference type="Gene3D" id="3.30.1120.10">
    <property type="match status" value="1"/>
</dbReference>
<gene>
    <name evidence="5" type="primary">LOC106158941</name>
</gene>
<dbReference type="GO" id="GO:0046872">
    <property type="term" value="F:metal ion binding"/>
    <property type="evidence" value="ECO:0007669"/>
    <property type="project" value="UniProtKB-KW"/>
</dbReference>
<dbReference type="OrthoDB" id="103349at2759"/>
<evidence type="ECO:0000313" key="4">
    <source>
        <dbReference type="Proteomes" id="UP000085678"/>
    </source>
</evidence>
<dbReference type="InParanoid" id="A0A1S3HWX9"/>
<dbReference type="SUPFAM" id="SSF53649">
    <property type="entry name" value="Alkaline phosphatase-like"/>
    <property type="match status" value="1"/>
</dbReference>
<dbReference type="InterPro" id="IPR017850">
    <property type="entry name" value="Alkaline_phosphatase_core_sf"/>
</dbReference>
<reference evidence="5" key="1">
    <citation type="submission" date="2025-08" db="UniProtKB">
        <authorList>
            <consortium name="RefSeq"/>
        </authorList>
    </citation>
    <scope>IDENTIFICATION</scope>
    <source>
        <tissue evidence="5">Gonads</tissue>
    </source>
</reference>
<protein>
    <submittedName>
        <fullName evidence="5">Arylsulfatase J-like</fullName>
    </submittedName>
</protein>
<proteinExistence type="predicted"/>
<dbReference type="KEGG" id="lak:106158941"/>
<dbReference type="RefSeq" id="XP_013390523.1">
    <property type="nucleotide sequence ID" value="XM_013535069.2"/>
</dbReference>
<name>A0A1S3HWX9_LINAN</name>
<evidence type="ECO:0000313" key="5">
    <source>
        <dbReference type="RefSeq" id="XP_013390523.1"/>
    </source>
</evidence>
<dbReference type="AlphaFoldDB" id="A0A1S3HWX9"/>
<evidence type="ECO:0000256" key="3">
    <source>
        <dbReference type="ARBA" id="ARBA00023180"/>
    </source>
</evidence>
<evidence type="ECO:0000256" key="2">
    <source>
        <dbReference type="ARBA" id="ARBA00022837"/>
    </source>
</evidence>